<dbReference type="Proteomes" id="UP000839597">
    <property type="component" value="Unassembled WGS sequence"/>
</dbReference>
<organism evidence="1">
    <name type="scientific">Salmonella enterica subsp. enterica serovar Panama</name>
    <dbReference type="NCBI Taxonomy" id="29472"/>
    <lineage>
        <taxon>Bacteria</taxon>
        <taxon>Pseudomonadati</taxon>
        <taxon>Pseudomonadota</taxon>
        <taxon>Gammaproteobacteria</taxon>
        <taxon>Enterobacterales</taxon>
        <taxon>Enterobacteriaceae</taxon>
        <taxon>Salmonella</taxon>
    </lineage>
</organism>
<dbReference type="EMBL" id="AAGTPA010000023">
    <property type="protein sequence ID" value="EBR8435088.1"/>
    <property type="molecule type" value="Genomic_DNA"/>
</dbReference>
<comment type="caution">
    <text evidence="1">The sequence shown here is derived from an EMBL/GenBank/DDBJ whole genome shotgun (WGS) entry which is preliminary data.</text>
</comment>
<sequence>MHTFANLMYDVYQSFGLFRKGDRRAEIRAFANFSEHQRFFGNRDCEKYTEEKRYDEIIEILDAEKVFSTDQRREIFYKYEQLYNALMAHPVFTELSRKQIQKRYALHMLPRLIALDIYKTYKAENENSFYHHIHLFLQKDYCPCWEDRKEGSYSAVRKYLKEYIKGFKIPHTENLLPVLKVIESIREEYSQKTGVMDAPAIVCLEAYTSIVNKEELKTISANLEQIKKAHNSLNVLLNLERHFPVVNILSKYYRVYVENGIRPRNISDVLCRFLYEPEHGDIFLHDAMINSIVNYYYERAIKPVSLNVNSEYLQSVDRVKDIVFNFNEKTIISVTGLTDIAVRLKKESDNESLKPYLDLFMVIQSISKGDTDKAYEVVKCVNPDNLPAGYLMSAFLVLYIALRIKIERKSIRNDVFSSYITKLLENQGNYTDFMLASPAYMENDSNNISTNYVTFSASKFHKTSILSDTNNITIMRTVRMYNNMVRRISSWNDIEPDGVYPESIYGLLDKVEMILGKILKIIDDEKITSSQDLALILQKKRVLTKRELNDNLIGILVNCPLLKCVQDLENLIKYLRCPGEEIRSMILSVSRKSYDLIYGALKILENEGVIQTKKTKKDRK</sequence>
<dbReference type="AlphaFoldDB" id="A0A5U8JFI5"/>
<evidence type="ECO:0000313" key="1">
    <source>
        <dbReference type="EMBL" id="EBR8435088.1"/>
    </source>
</evidence>
<proteinExistence type="predicted"/>
<gene>
    <name evidence="1" type="ORF">DOI44_19080</name>
</gene>
<reference evidence="1" key="1">
    <citation type="submission" date="2018-06" db="EMBL/GenBank/DDBJ databases">
        <authorList>
            <person name="Ashton P.M."/>
            <person name="Dallman T."/>
            <person name="Nair S."/>
            <person name="De Pinna E."/>
            <person name="Peters T."/>
            <person name="Grant K."/>
        </authorList>
    </citation>
    <scope>NUCLEOTIDE SEQUENCE [LARGE SCALE GENOMIC DNA]</scope>
    <source>
        <strain evidence="1">449454</strain>
    </source>
</reference>
<name>A0A5U8JFI5_SALET</name>
<accession>A0A5U8JFI5</accession>
<protein>
    <submittedName>
        <fullName evidence="1">Uncharacterized protein</fullName>
    </submittedName>
</protein>